<dbReference type="InterPro" id="IPR001810">
    <property type="entry name" value="F-box_dom"/>
</dbReference>
<evidence type="ECO:0000259" key="2">
    <source>
        <dbReference type="PROSITE" id="PS50181"/>
    </source>
</evidence>
<dbReference type="AlphaFoldDB" id="A0A080Z3I7"/>
<name>A0A080Z3I7_PHYNI</name>
<dbReference type="SUPFAM" id="SSF81383">
    <property type="entry name" value="F-box domain"/>
    <property type="match status" value="1"/>
</dbReference>
<gene>
    <name evidence="3" type="ORF">F444_20763</name>
</gene>
<proteinExistence type="predicted"/>
<protein>
    <recommendedName>
        <fullName evidence="2">F-box domain-containing protein</fullName>
    </recommendedName>
</protein>
<organism evidence="3 4">
    <name type="scientific">Phytophthora nicotianae P1976</name>
    <dbReference type="NCBI Taxonomy" id="1317066"/>
    <lineage>
        <taxon>Eukaryota</taxon>
        <taxon>Sar</taxon>
        <taxon>Stramenopiles</taxon>
        <taxon>Oomycota</taxon>
        <taxon>Peronosporomycetes</taxon>
        <taxon>Peronosporales</taxon>
        <taxon>Peronosporaceae</taxon>
        <taxon>Phytophthora</taxon>
    </lineage>
</organism>
<evidence type="ECO:0000256" key="1">
    <source>
        <dbReference type="SAM" id="Phobius"/>
    </source>
</evidence>
<dbReference type="Pfam" id="PF00646">
    <property type="entry name" value="F-box"/>
    <property type="match status" value="1"/>
</dbReference>
<evidence type="ECO:0000313" key="3">
    <source>
        <dbReference type="EMBL" id="ETO61198.1"/>
    </source>
</evidence>
<dbReference type="PROSITE" id="PS50181">
    <property type="entry name" value="FBOX"/>
    <property type="match status" value="1"/>
</dbReference>
<dbReference type="InterPro" id="IPR036047">
    <property type="entry name" value="F-box-like_dom_sf"/>
</dbReference>
<sequence>MVLHARVLNYTRTQLWRIAASLSGGWYLSFAIMSPQYRLVALCVGVAAYVCVEFLLAFASEAQQCLTTGASARSAQYSQKNSALLQLPKEVQFEIAEFLGAEDLLIARVTCHKVNNALKSESARFWLHARLRRRLRGQSNLYRTRSYNTGLRIMKYAKQFVHEAVVLVLAKIIGTGRDPVQILRSSNESDCVLKWVYLNADWIRKQNLPSLVKDDESGNDGLIKLSKGDVGFNVFRYFPSKTSSGIILISNDDFVVERVEVPRKIYAMIQEDPFTFTAAETRSAPEISNWYLALVAFAAMTLIFVAQHCGDVLLY</sequence>
<keyword evidence="1" id="KW-1133">Transmembrane helix</keyword>
<evidence type="ECO:0000313" key="4">
    <source>
        <dbReference type="Proteomes" id="UP000028582"/>
    </source>
</evidence>
<dbReference type="SMART" id="SM00256">
    <property type="entry name" value="FBOX"/>
    <property type="match status" value="1"/>
</dbReference>
<keyword evidence="1" id="KW-0472">Membrane</keyword>
<accession>A0A080Z3I7</accession>
<feature type="transmembrane region" description="Helical" evidence="1">
    <location>
        <begin position="290"/>
        <end position="314"/>
    </location>
</feature>
<dbReference type="EMBL" id="ANJA01003826">
    <property type="protein sequence ID" value="ETO61198.1"/>
    <property type="molecule type" value="Genomic_DNA"/>
</dbReference>
<dbReference type="Proteomes" id="UP000028582">
    <property type="component" value="Unassembled WGS sequence"/>
</dbReference>
<feature type="transmembrane region" description="Helical" evidence="1">
    <location>
        <begin position="39"/>
        <end position="59"/>
    </location>
</feature>
<keyword evidence="1" id="KW-0812">Transmembrane</keyword>
<feature type="domain" description="F-box" evidence="2">
    <location>
        <begin position="81"/>
        <end position="129"/>
    </location>
</feature>
<dbReference type="Gene3D" id="1.20.1280.50">
    <property type="match status" value="1"/>
</dbReference>
<dbReference type="OrthoDB" id="109706at2759"/>
<reference evidence="3 4" key="1">
    <citation type="submission" date="2013-11" db="EMBL/GenBank/DDBJ databases">
        <title>The Genome Sequence of Phytophthora parasitica P1976.</title>
        <authorList>
            <consortium name="The Broad Institute Genomics Platform"/>
            <person name="Russ C."/>
            <person name="Tyler B."/>
            <person name="Panabieres F."/>
            <person name="Shan W."/>
            <person name="Tripathy S."/>
            <person name="Grunwald N."/>
            <person name="Machado M."/>
            <person name="Johnson C.S."/>
            <person name="Walker B."/>
            <person name="Young S."/>
            <person name="Zeng Q."/>
            <person name="Gargeya S."/>
            <person name="Fitzgerald M."/>
            <person name="Haas B."/>
            <person name="Abouelleil A."/>
            <person name="Allen A.W."/>
            <person name="Alvarado L."/>
            <person name="Arachchi H.M."/>
            <person name="Berlin A.M."/>
            <person name="Chapman S.B."/>
            <person name="Gainer-Dewar J."/>
            <person name="Goldberg J."/>
            <person name="Griggs A."/>
            <person name="Gujja S."/>
            <person name="Hansen M."/>
            <person name="Howarth C."/>
            <person name="Imamovic A."/>
            <person name="Ireland A."/>
            <person name="Larimer J."/>
            <person name="McCowan C."/>
            <person name="Murphy C."/>
            <person name="Pearson M."/>
            <person name="Poon T.W."/>
            <person name="Priest M."/>
            <person name="Roberts A."/>
            <person name="Saif S."/>
            <person name="Shea T."/>
            <person name="Sisk P."/>
            <person name="Sykes S."/>
            <person name="Wortman J."/>
            <person name="Nusbaum C."/>
            <person name="Birren B."/>
        </authorList>
    </citation>
    <scope>NUCLEOTIDE SEQUENCE [LARGE SCALE GENOMIC DNA]</scope>
    <source>
        <strain evidence="3 4">P1976</strain>
    </source>
</reference>
<comment type="caution">
    <text evidence="3">The sequence shown here is derived from an EMBL/GenBank/DDBJ whole genome shotgun (WGS) entry which is preliminary data.</text>
</comment>
<feature type="transmembrane region" description="Helical" evidence="1">
    <location>
        <begin position="15"/>
        <end position="32"/>
    </location>
</feature>